<keyword evidence="8" id="KW-1185">Reference proteome</keyword>
<dbReference type="PROSITE" id="PS50178">
    <property type="entry name" value="ZF_FYVE"/>
    <property type="match status" value="1"/>
</dbReference>
<dbReference type="InterPro" id="IPR017455">
    <property type="entry name" value="Znf_FYVE-rel"/>
</dbReference>
<feature type="non-terminal residue" evidence="7">
    <location>
        <position position="109"/>
    </location>
</feature>
<feature type="non-terminal residue" evidence="7">
    <location>
        <position position="1"/>
    </location>
</feature>
<sequence>RRKQDEVRILEDSIRVRSEAQRKKGMDCDATCQICLKTKFADGVGHICNYCNVRCCARCGGKVNLRSNKVIWVCILCRKKQELLIKTGSWINTGHQELGLLDDDPSCTQ</sequence>
<keyword evidence="2" id="KW-0677">Repeat</keyword>
<organism evidence="7 8">
    <name type="scientific">Meganyctiphanes norvegica</name>
    <name type="common">Northern krill</name>
    <name type="synonym">Thysanopoda norvegica</name>
    <dbReference type="NCBI Taxonomy" id="48144"/>
    <lineage>
        <taxon>Eukaryota</taxon>
        <taxon>Metazoa</taxon>
        <taxon>Ecdysozoa</taxon>
        <taxon>Arthropoda</taxon>
        <taxon>Crustacea</taxon>
        <taxon>Multicrustacea</taxon>
        <taxon>Malacostraca</taxon>
        <taxon>Eumalacostraca</taxon>
        <taxon>Eucarida</taxon>
        <taxon>Euphausiacea</taxon>
        <taxon>Euphausiidae</taxon>
        <taxon>Meganyctiphanes</taxon>
    </lineage>
</organism>
<dbReference type="InterPro" id="IPR011011">
    <property type="entry name" value="Znf_FYVE_PHD"/>
</dbReference>
<evidence type="ECO:0000256" key="4">
    <source>
        <dbReference type="ARBA" id="ARBA00022833"/>
    </source>
</evidence>
<reference evidence="7 8" key="1">
    <citation type="submission" date="2024-05" db="EMBL/GenBank/DDBJ databases">
        <authorList>
            <person name="Wallberg A."/>
        </authorList>
    </citation>
    <scope>NUCLEOTIDE SEQUENCE [LARGE SCALE GENOMIC DNA]</scope>
</reference>
<dbReference type="PANTHER" id="PTHR12157">
    <property type="entry name" value="REGULATING SYNAPTIC MEMBRANE EXOCYTOSIS PROTEIN"/>
    <property type="match status" value="1"/>
</dbReference>
<evidence type="ECO:0000256" key="5">
    <source>
        <dbReference type="PROSITE-ProRule" id="PRU00091"/>
    </source>
</evidence>
<dbReference type="Pfam" id="PF22601">
    <property type="entry name" value="RIM2a_ZnF"/>
    <property type="match status" value="1"/>
</dbReference>
<accession>A0AAV2PZY8</accession>
<comment type="caution">
    <text evidence="7">The sequence shown here is derived from an EMBL/GenBank/DDBJ whole genome shotgun (WGS) entry which is preliminary data.</text>
</comment>
<dbReference type="Proteomes" id="UP001497623">
    <property type="component" value="Unassembled WGS sequence"/>
</dbReference>
<dbReference type="SUPFAM" id="SSF57903">
    <property type="entry name" value="FYVE/PHD zinc finger"/>
    <property type="match status" value="1"/>
</dbReference>
<dbReference type="GO" id="GO:0048791">
    <property type="term" value="P:calcium ion-regulated exocytosis of neurotransmitter"/>
    <property type="evidence" value="ECO:0007669"/>
    <property type="project" value="TreeGrafter"/>
</dbReference>
<feature type="domain" description="FYVE-type" evidence="6">
    <location>
        <begin position="32"/>
        <end position="82"/>
    </location>
</feature>
<keyword evidence="3 5" id="KW-0863">Zinc-finger</keyword>
<dbReference type="GO" id="GO:0044325">
    <property type="term" value="F:transmembrane transporter binding"/>
    <property type="evidence" value="ECO:0007669"/>
    <property type="project" value="TreeGrafter"/>
</dbReference>
<dbReference type="InterPro" id="IPR054386">
    <property type="entry name" value="RIM_Znf"/>
</dbReference>
<name>A0AAV2PZY8_MEGNR</name>
<dbReference type="EMBL" id="CAXKWB010002894">
    <property type="protein sequence ID" value="CAL4067948.1"/>
    <property type="molecule type" value="Genomic_DNA"/>
</dbReference>
<dbReference type="Gene3D" id="3.30.40.10">
    <property type="entry name" value="Zinc/RING finger domain, C3HC4 (zinc finger)"/>
    <property type="match status" value="1"/>
</dbReference>
<keyword evidence="4" id="KW-0862">Zinc</keyword>
<dbReference type="GO" id="GO:0031267">
    <property type="term" value="F:small GTPase binding"/>
    <property type="evidence" value="ECO:0007669"/>
    <property type="project" value="InterPro"/>
</dbReference>
<evidence type="ECO:0000256" key="1">
    <source>
        <dbReference type="ARBA" id="ARBA00022723"/>
    </source>
</evidence>
<dbReference type="InterPro" id="IPR039032">
    <property type="entry name" value="Rim-like"/>
</dbReference>
<evidence type="ECO:0000259" key="6">
    <source>
        <dbReference type="PROSITE" id="PS50178"/>
    </source>
</evidence>
<dbReference type="GO" id="GO:0042391">
    <property type="term" value="P:regulation of membrane potential"/>
    <property type="evidence" value="ECO:0007669"/>
    <property type="project" value="TreeGrafter"/>
</dbReference>
<gene>
    <name evidence="7" type="ORF">MNOR_LOCUS6830</name>
</gene>
<dbReference type="GO" id="GO:0048167">
    <property type="term" value="P:regulation of synaptic plasticity"/>
    <property type="evidence" value="ECO:0007669"/>
    <property type="project" value="TreeGrafter"/>
</dbReference>
<proteinExistence type="predicted"/>
<dbReference type="GO" id="GO:0008270">
    <property type="term" value="F:zinc ion binding"/>
    <property type="evidence" value="ECO:0007669"/>
    <property type="project" value="UniProtKB-KW"/>
</dbReference>
<keyword evidence="1" id="KW-0479">Metal-binding</keyword>
<protein>
    <recommendedName>
        <fullName evidence="6">FYVE-type domain-containing protein</fullName>
    </recommendedName>
</protein>
<dbReference type="PANTHER" id="PTHR12157:SF21">
    <property type="entry name" value="RAB3 INTERACTING MOLECULE, ISOFORM F"/>
    <property type="match status" value="1"/>
</dbReference>
<evidence type="ECO:0000313" key="7">
    <source>
        <dbReference type="EMBL" id="CAL4067948.1"/>
    </source>
</evidence>
<dbReference type="GO" id="GO:0042734">
    <property type="term" value="C:presynaptic membrane"/>
    <property type="evidence" value="ECO:0007669"/>
    <property type="project" value="TreeGrafter"/>
</dbReference>
<dbReference type="AlphaFoldDB" id="A0AAV2PZY8"/>
<dbReference type="GO" id="GO:0048788">
    <property type="term" value="C:cytoskeleton of presynaptic active zone"/>
    <property type="evidence" value="ECO:0007669"/>
    <property type="project" value="TreeGrafter"/>
</dbReference>
<dbReference type="GO" id="GO:0050806">
    <property type="term" value="P:positive regulation of synaptic transmission"/>
    <property type="evidence" value="ECO:0007669"/>
    <property type="project" value="TreeGrafter"/>
</dbReference>
<dbReference type="InterPro" id="IPR013083">
    <property type="entry name" value="Znf_RING/FYVE/PHD"/>
</dbReference>
<evidence type="ECO:0000313" key="8">
    <source>
        <dbReference type="Proteomes" id="UP001497623"/>
    </source>
</evidence>
<evidence type="ECO:0000256" key="2">
    <source>
        <dbReference type="ARBA" id="ARBA00022737"/>
    </source>
</evidence>
<evidence type="ECO:0000256" key="3">
    <source>
        <dbReference type="ARBA" id="ARBA00022771"/>
    </source>
</evidence>